<proteinExistence type="predicted"/>
<dbReference type="Proteomes" id="UP000650424">
    <property type="component" value="Unassembled WGS sequence"/>
</dbReference>
<dbReference type="Gene3D" id="1.10.10.10">
    <property type="entry name" value="Winged helix-like DNA-binding domain superfamily/Winged helix DNA-binding domain"/>
    <property type="match status" value="1"/>
</dbReference>
<dbReference type="InterPro" id="IPR036388">
    <property type="entry name" value="WH-like_DNA-bd_sf"/>
</dbReference>
<dbReference type="Pfam" id="PF25583">
    <property type="entry name" value="WCX"/>
    <property type="match status" value="1"/>
</dbReference>
<organism evidence="4 5">
    <name type="scientific">Undibacterium hunanense</name>
    <dbReference type="NCBI Taxonomy" id="2762292"/>
    <lineage>
        <taxon>Bacteria</taxon>
        <taxon>Pseudomonadati</taxon>
        <taxon>Pseudomonadota</taxon>
        <taxon>Betaproteobacteria</taxon>
        <taxon>Burkholderiales</taxon>
        <taxon>Oxalobacteraceae</taxon>
        <taxon>Undibacterium</taxon>
    </lineage>
</organism>
<keyword evidence="5" id="KW-1185">Reference proteome</keyword>
<dbReference type="InterPro" id="IPR001034">
    <property type="entry name" value="DeoR_HTH"/>
</dbReference>
<sequence>MYHPTTRVLAVLELLQAHGRLGGAELADMLNIDRRSLRRYIVTLEEMGIPVMTERGRYGGYALMPGFKLPPMMFSDDEALALTTGLLAARRLGLVDAAPAIASSLAKLQRLLPDKLKRKLQALEEVVQLDLVPSTKPADQQVLGSLSEAVMQQLRVHLEYRAADGNASNRDFDTYGVAFHAACWYAVGFCHLRKDIRSFRLDRILSVRVLDTHFERPARFNVVQHLRKAVATLPRAFSTEVLLKTDMYTAGAHLSDAIGVLEQCSDGVLLHNQSDDLDWLARQLAALPFEFVIHKPQQLRLEVKALARRLTKA</sequence>
<dbReference type="PANTHER" id="PTHR34580">
    <property type="match status" value="1"/>
</dbReference>
<gene>
    <name evidence="4" type="ORF">H8L32_07095</name>
</gene>
<dbReference type="SUPFAM" id="SSF46785">
    <property type="entry name" value="Winged helix' DNA-binding domain"/>
    <property type="match status" value="1"/>
</dbReference>
<dbReference type="PIRSF" id="PIRSF016838">
    <property type="entry name" value="PafC"/>
    <property type="match status" value="1"/>
</dbReference>
<dbReference type="PROSITE" id="PS52050">
    <property type="entry name" value="WYL"/>
    <property type="match status" value="1"/>
</dbReference>
<evidence type="ECO:0000256" key="1">
    <source>
        <dbReference type="ARBA" id="ARBA00023015"/>
    </source>
</evidence>
<accession>A0ABR6ZNS1</accession>
<evidence type="ECO:0000259" key="3">
    <source>
        <dbReference type="PROSITE" id="PS51000"/>
    </source>
</evidence>
<reference evidence="4 5" key="1">
    <citation type="submission" date="2020-08" db="EMBL/GenBank/DDBJ databases">
        <title>Novel species isolated from subtropical streams in China.</title>
        <authorList>
            <person name="Lu H."/>
        </authorList>
    </citation>
    <scope>NUCLEOTIDE SEQUENCE [LARGE SCALE GENOMIC DNA]</scope>
    <source>
        <strain evidence="4 5">CY18W</strain>
    </source>
</reference>
<protein>
    <submittedName>
        <fullName evidence="4">YafY family transcriptional regulator</fullName>
    </submittedName>
</protein>
<dbReference type="InterPro" id="IPR057727">
    <property type="entry name" value="WCX_dom"/>
</dbReference>
<dbReference type="PANTHER" id="PTHR34580:SF3">
    <property type="entry name" value="PROTEIN PAFB"/>
    <property type="match status" value="1"/>
</dbReference>
<dbReference type="InterPro" id="IPR028349">
    <property type="entry name" value="PafC-like"/>
</dbReference>
<dbReference type="Pfam" id="PF08279">
    <property type="entry name" value="HTH_11"/>
    <property type="match status" value="1"/>
</dbReference>
<comment type="caution">
    <text evidence="4">The sequence shown here is derived from an EMBL/GenBank/DDBJ whole genome shotgun (WGS) entry which is preliminary data.</text>
</comment>
<feature type="domain" description="HTH deoR-type" evidence="3">
    <location>
        <begin position="4"/>
        <end position="63"/>
    </location>
</feature>
<keyword evidence="1" id="KW-0805">Transcription regulation</keyword>
<dbReference type="InterPro" id="IPR051534">
    <property type="entry name" value="CBASS_pafABC_assoc_protein"/>
</dbReference>
<keyword evidence="2" id="KW-0804">Transcription</keyword>
<dbReference type="InterPro" id="IPR013196">
    <property type="entry name" value="HTH_11"/>
</dbReference>
<evidence type="ECO:0000256" key="2">
    <source>
        <dbReference type="ARBA" id="ARBA00023163"/>
    </source>
</evidence>
<dbReference type="Pfam" id="PF13280">
    <property type="entry name" value="WYL"/>
    <property type="match status" value="1"/>
</dbReference>
<evidence type="ECO:0000313" key="5">
    <source>
        <dbReference type="Proteomes" id="UP000650424"/>
    </source>
</evidence>
<dbReference type="InterPro" id="IPR026881">
    <property type="entry name" value="WYL_dom"/>
</dbReference>
<dbReference type="InterPro" id="IPR036390">
    <property type="entry name" value="WH_DNA-bd_sf"/>
</dbReference>
<evidence type="ECO:0000313" key="4">
    <source>
        <dbReference type="EMBL" id="MBC3917234.1"/>
    </source>
</evidence>
<dbReference type="PROSITE" id="PS51000">
    <property type="entry name" value="HTH_DEOR_2"/>
    <property type="match status" value="1"/>
</dbReference>
<name>A0ABR6ZNS1_9BURK</name>
<dbReference type="EMBL" id="JACOGF010000003">
    <property type="protein sequence ID" value="MBC3917234.1"/>
    <property type="molecule type" value="Genomic_DNA"/>
</dbReference>